<keyword evidence="2" id="KW-0472">Membrane</keyword>
<reference evidence="4" key="1">
    <citation type="submission" date="2016-10" db="EMBL/GenBank/DDBJ databases">
        <authorList>
            <person name="Varghese N."/>
            <person name="Submissions S."/>
        </authorList>
    </citation>
    <scope>NUCLEOTIDE SEQUENCE [LARGE SCALE GENOMIC DNA]</scope>
    <source>
        <strain evidence="4">CGMCC 4.7047</strain>
    </source>
</reference>
<feature type="compositionally biased region" description="Gly residues" evidence="1">
    <location>
        <begin position="19"/>
        <end position="32"/>
    </location>
</feature>
<evidence type="ECO:0000256" key="2">
    <source>
        <dbReference type="SAM" id="Phobius"/>
    </source>
</evidence>
<name>A0A1I6VVQ7_9ACTN</name>
<gene>
    <name evidence="3" type="ORF">SAMN05444716_11087</name>
</gene>
<protein>
    <recommendedName>
        <fullName evidence="5">DUF4190 domain-containing protein</fullName>
    </recommendedName>
</protein>
<accession>A0A1I6VVQ7</accession>
<keyword evidence="2" id="KW-0812">Transmembrane</keyword>
<feature type="transmembrane region" description="Helical" evidence="2">
    <location>
        <begin position="155"/>
        <end position="180"/>
    </location>
</feature>
<organism evidence="3 4">
    <name type="scientific">Streptomyces harbinensis</name>
    <dbReference type="NCBI Taxonomy" id="1176198"/>
    <lineage>
        <taxon>Bacteria</taxon>
        <taxon>Bacillati</taxon>
        <taxon>Actinomycetota</taxon>
        <taxon>Actinomycetes</taxon>
        <taxon>Kitasatosporales</taxon>
        <taxon>Streptomycetaceae</taxon>
        <taxon>Streptomyces</taxon>
    </lineage>
</organism>
<keyword evidence="4" id="KW-1185">Reference proteome</keyword>
<dbReference type="AlphaFoldDB" id="A0A1I6VVQ7"/>
<proteinExistence type="predicted"/>
<feature type="transmembrane region" description="Helical" evidence="2">
    <location>
        <begin position="126"/>
        <end position="143"/>
    </location>
</feature>
<sequence>MTSMDEPDPFRAPEENGAPGRGTGWEPPGGTGAVPPPQGPPAPQPQGIAAPAAVPGPDAPGAGYAPLAQQQPYGPPPPPVMNLPYAAPFPVRPPGPPRNGLGTASLVLGVLAAALCWTFYLSPVAVVLGVPALILGAAGAARARRGEATNRLPALGGLWTGAGATAIGAVLSVLLMGTLLKVVEVTSEAGSELLAGAEVTVRYEDGLTVTMPEPELSTSGAVATVEIRLRNEGGDAAHLGGAELYVLVGERELPGRDVRLETPLPGSLEPGQNWTARYTVTVPAGAHEFGLDFAPGRDYAFGYWQLPLPGAAGSGEDGDAGADRGGDDGDTADV</sequence>
<evidence type="ECO:0008006" key="5">
    <source>
        <dbReference type="Google" id="ProtNLM"/>
    </source>
</evidence>
<feature type="compositionally biased region" description="Low complexity" evidence="1">
    <location>
        <begin position="45"/>
        <end position="72"/>
    </location>
</feature>
<evidence type="ECO:0000313" key="3">
    <source>
        <dbReference type="EMBL" id="SFT17793.1"/>
    </source>
</evidence>
<dbReference type="Proteomes" id="UP000198873">
    <property type="component" value="Unassembled WGS sequence"/>
</dbReference>
<feature type="compositionally biased region" description="Pro residues" evidence="1">
    <location>
        <begin position="34"/>
        <end position="44"/>
    </location>
</feature>
<dbReference type="STRING" id="1176198.SAMN05444716_11087"/>
<dbReference type="EMBL" id="FPAB01000010">
    <property type="protein sequence ID" value="SFT17793.1"/>
    <property type="molecule type" value="Genomic_DNA"/>
</dbReference>
<evidence type="ECO:0000256" key="1">
    <source>
        <dbReference type="SAM" id="MobiDB-lite"/>
    </source>
</evidence>
<keyword evidence="2" id="KW-1133">Transmembrane helix</keyword>
<evidence type="ECO:0000313" key="4">
    <source>
        <dbReference type="Proteomes" id="UP000198873"/>
    </source>
</evidence>
<feature type="region of interest" description="Disordered" evidence="1">
    <location>
        <begin position="312"/>
        <end position="334"/>
    </location>
</feature>
<feature type="region of interest" description="Disordered" evidence="1">
    <location>
        <begin position="1"/>
        <end position="79"/>
    </location>
</feature>